<keyword evidence="6 8" id="KW-0326">Glycosidase</keyword>
<keyword evidence="9" id="KW-0963">Cytoplasm</keyword>
<evidence type="ECO:0000256" key="9">
    <source>
        <dbReference type="RuleBase" id="RU365015"/>
    </source>
</evidence>
<evidence type="ECO:0000256" key="5">
    <source>
        <dbReference type="ARBA" id="ARBA00022801"/>
    </source>
</evidence>
<comment type="function">
    <text evidence="9">Enables the bacterium to metabolize sucrose as a sole carbon source.</text>
</comment>
<comment type="subcellular location">
    <subcellularLocation>
        <location evidence="9">Cytoplasm</location>
    </subcellularLocation>
</comment>
<dbReference type="InterPro" id="IPR006232">
    <property type="entry name" value="Suc6P_hydrolase"/>
</dbReference>
<dbReference type="EMBL" id="CACRTG010000043">
    <property type="protein sequence ID" value="VYT36957.1"/>
    <property type="molecule type" value="Genomic_DNA"/>
</dbReference>
<evidence type="ECO:0000259" key="10">
    <source>
        <dbReference type="Pfam" id="PF00251"/>
    </source>
</evidence>
<keyword evidence="9" id="KW-0119">Carbohydrate metabolism</keyword>
<evidence type="ECO:0000256" key="3">
    <source>
        <dbReference type="ARBA" id="ARBA00012758"/>
    </source>
</evidence>
<dbReference type="InterPro" id="IPR001362">
    <property type="entry name" value="Glyco_hydro_32"/>
</dbReference>
<comment type="catalytic activity">
    <reaction evidence="8">
        <text>Hydrolysis of terminal non-reducing beta-D-fructofuranoside residues in beta-D-fructofuranosides.</text>
        <dbReference type="EC" id="3.2.1.26"/>
    </reaction>
</comment>
<organism evidence="12">
    <name type="scientific">[Clostridium] nexile</name>
    <dbReference type="NCBI Taxonomy" id="29361"/>
    <lineage>
        <taxon>Bacteria</taxon>
        <taxon>Bacillati</taxon>
        <taxon>Bacillota</taxon>
        <taxon>Clostridia</taxon>
        <taxon>Lachnospirales</taxon>
        <taxon>Lachnospiraceae</taxon>
        <taxon>Tyzzerella</taxon>
    </lineage>
</organism>
<name>A0A6N2W556_9FIRM</name>
<dbReference type="PROSITE" id="PS00609">
    <property type="entry name" value="GLYCOSYL_HYDROL_F32"/>
    <property type="match status" value="1"/>
</dbReference>
<dbReference type="AlphaFoldDB" id="A0A6N2W556"/>
<dbReference type="InterPro" id="IPR013189">
    <property type="entry name" value="Glyco_hydro_32_C"/>
</dbReference>
<gene>
    <name evidence="12" type="primary">scrB</name>
    <name evidence="12" type="ORF">CNLFYP112_00636</name>
</gene>
<dbReference type="PANTHER" id="PTHR43101:SF1">
    <property type="entry name" value="BETA-FRUCTOSIDASE"/>
    <property type="match status" value="1"/>
</dbReference>
<evidence type="ECO:0000313" key="12">
    <source>
        <dbReference type="EMBL" id="VYT36957.1"/>
    </source>
</evidence>
<evidence type="ECO:0000259" key="11">
    <source>
        <dbReference type="Pfam" id="PF08244"/>
    </source>
</evidence>
<comment type="pathway">
    <text evidence="1 9">Glycan biosynthesis; sucrose metabolism.</text>
</comment>
<reference evidence="12" key="1">
    <citation type="submission" date="2019-11" db="EMBL/GenBank/DDBJ databases">
        <authorList>
            <person name="Feng L."/>
        </authorList>
    </citation>
    <scope>NUCLEOTIDE SEQUENCE</scope>
    <source>
        <strain evidence="12">CnexileLFYP112</strain>
    </source>
</reference>
<dbReference type="Pfam" id="PF00251">
    <property type="entry name" value="Glyco_hydro_32N"/>
    <property type="match status" value="1"/>
</dbReference>
<dbReference type="SUPFAM" id="SSF75005">
    <property type="entry name" value="Arabinanase/levansucrase/invertase"/>
    <property type="match status" value="1"/>
</dbReference>
<dbReference type="SUPFAM" id="SSF49899">
    <property type="entry name" value="Concanavalin A-like lectins/glucanases"/>
    <property type="match status" value="1"/>
</dbReference>
<dbReference type="GO" id="GO:0005737">
    <property type="term" value="C:cytoplasm"/>
    <property type="evidence" value="ECO:0007669"/>
    <property type="project" value="UniProtKB-SubCell"/>
</dbReference>
<dbReference type="NCBIfam" id="TIGR01322">
    <property type="entry name" value="scrB_fam"/>
    <property type="match status" value="1"/>
</dbReference>
<feature type="domain" description="Glycosyl hydrolase family 32 N-terminal" evidence="10">
    <location>
        <begin position="31"/>
        <end position="341"/>
    </location>
</feature>
<evidence type="ECO:0000256" key="2">
    <source>
        <dbReference type="ARBA" id="ARBA00009902"/>
    </source>
</evidence>
<protein>
    <recommendedName>
        <fullName evidence="4 8">Sucrose-6-phosphate hydrolase</fullName>
        <ecNumber evidence="3 8">3.2.1.26</ecNumber>
    </recommendedName>
    <alternativeName>
        <fullName evidence="7 9">Invertase</fullName>
    </alternativeName>
</protein>
<dbReference type="EC" id="3.2.1.26" evidence="3 8"/>
<dbReference type="Pfam" id="PF08244">
    <property type="entry name" value="Glyco_hydro_32C"/>
    <property type="match status" value="1"/>
</dbReference>
<dbReference type="InterPro" id="IPR013148">
    <property type="entry name" value="Glyco_hydro_32_N"/>
</dbReference>
<dbReference type="CDD" id="cd18623">
    <property type="entry name" value="GH32_ScrB-like"/>
    <property type="match status" value="1"/>
</dbReference>
<dbReference type="PANTHER" id="PTHR43101">
    <property type="entry name" value="BETA-FRUCTOSIDASE"/>
    <property type="match status" value="1"/>
</dbReference>
<evidence type="ECO:0000256" key="7">
    <source>
        <dbReference type="ARBA" id="ARBA00033367"/>
    </source>
</evidence>
<dbReference type="Gene3D" id="2.115.10.20">
    <property type="entry name" value="Glycosyl hydrolase domain, family 43"/>
    <property type="match status" value="1"/>
</dbReference>
<keyword evidence="5 8" id="KW-0378">Hydrolase</keyword>
<feature type="domain" description="Glycosyl hydrolase family 32 C-terminal" evidence="11">
    <location>
        <begin position="421"/>
        <end position="466"/>
    </location>
</feature>
<dbReference type="InterPro" id="IPR018053">
    <property type="entry name" value="Glyco_hydro_32_AS"/>
</dbReference>
<comment type="similarity">
    <text evidence="2 8">Belongs to the glycosyl hydrolase 32 family.</text>
</comment>
<dbReference type="GO" id="GO:0005985">
    <property type="term" value="P:sucrose metabolic process"/>
    <property type="evidence" value="ECO:0007669"/>
    <property type="project" value="UniProtKB-UniPathway"/>
</dbReference>
<dbReference type="GO" id="GO:0004564">
    <property type="term" value="F:beta-fructofuranosidase activity"/>
    <property type="evidence" value="ECO:0007669"/>
    <property type="project" value="UniProtKB-EC"/>
</dbReference>
<dbReference type="InterPro" id="IPR051214">
    <property type="entry name" value="GH32_Enzymes"/>
</dbReference>
<dbReference type="Gene3D" id="2.60.120.560">
    <property type="entry name" value="Exo-inulinase, domain 1"/>
    <property type="match status" value="1"/>
</dbReference>
<dbReference type="UniPathway" id="UPA00238"/>
<accession>A0A6N2W556</accession>
<dbReference type="SMART" id="SM00640">
    <property type="entry name" value="Glyco_32"/>
    <property type="match status" value="1"/>
</dbReference>
<evidence type="ECO:0000256" key="8">
    <source>
        <dbReference type="RuleBase" id="RU362110"/>
    </source>
</evidence>
<evidence type="ECO:0000256" key="4">
    <source>
        <dbReference type="ARBA" id="ARBA00019623"/>
    </source>
</evidence>
<evidence type="ECO:0000256" key="1">
    <source>
        <dbReference type="ARBA" id="ARBA00004914"/>
    </source>
</evidence>
<proteinExistence type="inferred from homology"/>
<dbReference type="InterPro" id="IPR013320">
    <property type="entry name" value="ConA-like_dom_sf"/>
</dbReference>
<evidence type="ECO:0000256" key="6">
    <source>
        <dbReference type="ARBA" id="ARBA00023295"/>
    </source>
</evidence>
<sequence length="479" mass="55936">MMNREDYVKQIPDYQYMRETVKKDENRLHFHLMPPTGWMNDPNGLCEFQGINHIYFQYTPFLAGWGTKLWGHYTTTDWIHFRECEPFLFPDCDLDRDGVYSGSAFVDGDKIHYFYTGNVKLQDKDYDYILEGREQNTIHLVSEDGVHAGEKQLVMTNADYPADMSKHVRDPKIFAKNGRYYMVQGARDCESKGCVLLFESEDLMTWKYFDRIVPEEKFGYMWECPDLFEVDGQEILIACPQGVPKSGHDYQNVYQCGYFPIEMDFENKKYKLGEFHELDKGFDIYATQTFLDENGRRILIGWMGIPDADYDNDATVEYDWIHALTMPRVLTYQDGKLIQKPLEELKSLRKNKMVTSITSFGEWTTIDCCFELSVKRDDENAAMILGLRDDVTLTYKDHILKLELGKSGHGRKQRTVQLNSLKNMTVYSDTSAIEIFINDGEEVMTTRVYSEKLNQKVRFLQSETDGEIEVYNLGSFVME</sequence>
<dbReference type="InterPro" id="IPR023296">
    <property type="entry name" value="Glyco_hydro_beta-prop_sf"/>
</dbReference>